<keyword evidence="2" id="KW-1185">Reference proteome</keyword>
<evidence type="ECO:0000256" key="1">
    <source>
        <dbReference type="SAM" id="MobiDB-lite"/>
    </source>
</evidence>
<feature type="region of interest" description="Disordered" evidence="1">
    <location>
        <begin position="147"/>
        <end position="176"/>
    </location>
</feature>
<gene>
    <name evidence="3 4" type="primary">LOC105135116</name>
</gene>
<dbReference type="GeneID" id="105135116"/>
<dbReference type="PANTHER" id="PTHR47422">
    <property type="entry name" value="DNAJ HEAT SHOCK N-TERMINAL DOMAIN-CONTAINING PROTEIN"/>
    <property type="match status" value="1"/>
</dbReference>
<dbReference type="RefSeq" id="XP_011038132.1">
    <property type="nucleotide sequence ID" value="XM_011039830.1"/>
</dbReference>
<feature type="compositionally biased region" description="Polar residues" evidence="1">
    <location>
        <begin position="162"/>
        <end position="174"/>
    </location>
</feature>
<sequence length="216" mass="24776">MGVRGVRRRGKEKKKRREGEKTNIERGREEIISPDHQHPVPRRGRLREFGLAQEMLSAFHNVGGDMKQLLQIIDGGQVVDLKGIFERSLIKHLNKLFISLNIKENGDRVFLLPPNVRPSLDVVGPLMIQACAEPKDQQRDHSILSNDMDSITSDTEHKQETNENNVAMPSSRNDASAPRRRFPLVLFCRGRLLRGLGVASWYYDVKFQRRRVGGRY</sequence>
<feature type="compositionally biased region" description="Basic residues" evidence="1">
    <location>
        <begin position="1"/>
        <end position="16"/>
    </location>
</feature>
<organism evidence="2 3">
    <name type="scientific">Populus euphratica</name>
    <name type="common">Euphrates poplar</name>
    <dbReference type="NCBI Taxonomy" id="75702"/>
    <lineage>
        <taxon>Eukaryota</taxon>
        <taxon>Viridiplantae</taxon>
        <taxon>Streptophyta</taxon>
        <taxon>Embryophyta</taxon>
        <taxon>Tracheophyta</taxon>
        <taxon>Spermatophyta</taxon>
        <taxon>Magnoliopsida</taxon>
        <taxon>eudicotyledons</taxon>
        <taxon>Gunneridae</taxon>
        <taxon>Pentapetalae</taxon>
        <taxon>rosids</taxon>
        <taxon>fabids</taxon>
        <taxon>Malpighiales</taxon>
        <taxon>Salicaceae</taxon>
        <taxon>Saliceae</taxon>
        <taxon>Populus</taxon>
    </lineage>
</organism>
<accession>A0AAJ6UZD0</accession>
<dbReference type="KEGG" id="peu:105135116"/>
<protein>
    <submittedName>
        <fullName evidence="3 4">Uncharacterized protein LOC105135116 isoform X1</fullName>
    </submittedName>
</protein>
<evidence type="ECO:0000313" key="3">
    <source>
        <dbReference type="RefSeq" id="XP_011038132.1"/>
    </source>
</evidence>
<feature type="compositionally biased region" description="Basic and acidic residues" evidence="1">
    <location>
        <begin position="17"/>
        <end position="28"/>
    </location>
</feature>
<dbReference type="Proteomes" id="UP000694918">
    <property type="component" value="Unplaced"/>
</dbReference>
<reference evidence="3 4" key="1">
    <citation type="submission" date="2025-04" db="UniProtKB">
        <authorList>
            <consortium name="RefSeq"/>
        </authorList>
    </citation>
    <scope>IDENTIFICATION</scope>
</reference>
<dbReference type="RefSeq" id="XP_011038133.1">
    <property type="nucleotide sequence ID" value="XM_011039831.1"/>
</dbReference>
<proteinExistence type="predicted"/>
<dbReference type="PANTHER" id="PTHR47422:SF1">
    <property type="entry name" value="DNAJ HEAT SHOCK N-TERMINAL DOMAIN-CONTAINING PROTEIN"/>
    <property type="match status" value="1"/>
</dbReference>
<name>A0AAJ6UZD0_POPEU</name>
<evidence type="ECO:0000313" key="4">
    <source>
        <dbReference type="RefSeq" id="XP_011038133.1"/>
    </source>
</evidence>
<evidence type="ECO:0000313" key="2">
    <source>
        <dbReference type="Proteomes" id="UP000694918"/>
    </source>
</evidence>
<dbReference type="AlphaFoldDB" id="A0AAJ6UZD0"/>
<feature type="region of interest" description="Disordered" evidence="1">
    <location>
        <begin position="1"/>
        <end position="28"/>
    </location>
</feature>